<feature type="transmembrane region" description="Helical" evidence="1">
    <location>
        <begin position="95"/>
        <end position="115"/>
    </location>
</feature>
<evidence type="ECO:0000256" key="1">
    <source>
        <dbReference type="SAM" id="Phobius"/>
    </source>
</evidence>
<gene>
    <name evidence="2" type="ORF">ADK38_25940</name>
</gene>
<proteinExistence type="predicted"/>
<keyword evidence="1" id="KW-1133">Transmembrane helix</keyword>
<feature type="transmembrane region" description="Helical" evidence="1">
    <location>
        <begin position="178"/>
        <end position="196"/>
    </location>
</feature>
<feature type="transmembrane region" description="Helical" evidence="1">
    <location>
        <begin position="53"/>
        <end position="74"/>
    </location>
</feature>
<keyword evidence="1" id="KW-0472">Membrane</keyword>
<evidence type="ECO:0008006" key="4">
    <source>
        <dbReference type="Google" id="ProtNLM"/>
    </source>
</evidence>
<feature type="transmembrane region" description="Helical" evidence="1">
    <location>
        <begin position="154"/>
        <end position="172"/>
    </location>
</feature>
<keyword evidence="1" id="KW-0812">Transmembrane</keyword>
<feature type="transmembrane region" description="Helical" evidence="1">
    <location>
        <begin position="26"/>
        <end position="47"/>
    </location>
</feature>
<dbReference type="Proteomes" id="UP000037020">
    <property type="component" value="Unassembled WGS sequence"/>
</dbReference>
<evidence type="ECO:0000313" key="3">
    <source>
        <dbReference type="Proteomes" id="UP000037020"/>
    </source>
</evidence>
<sequence length="205" mass="20897">MSPAASLALIESERGRLLRRRGVNPAPIFASWGIAWLIGFGLCYLAAPGGPSAPLPMWAAAAVLVALCLAAMVVPVVQGVRAGRGVRGPSRTTGAMYGACWALAFLALATVNLTLARGGLDADLTTLLWTGSSLTVAGVLYLAGGMLWQDRAQYLLGVWLLASAVAGVLAGVPGNFLVLSLAGGGGLLALALYYALRRPAGGARP</sequence>
<keyword evidence="3" id="KW-1185">Reference proteome</keyword>
<protein>
    <recommendedName>
        <fullName evidence="4">Transporter</fullName>
    </recommendedName>
</protein>
<accession>A0ABR5J1Q0</accession>
<comment type="caution">
    <text evidence="2">The sequence shown here is derived from an EMBL/GenBank/DDBJ whole genome shotgun (WGS) entry which is preliminary data.</text>
</comment>
<dbReference type="EMBL" id="LGUT01002291">
    <property type="protein sequence ID" value="KOG87348.1"/>
    <property type="molecule type" value="Genomic_DNA"/>
</dbReference>
<name>A0ABR5J1Q0_9ACTN</name>
<reference evidence="2 3" key="1">
    <citation type="submission" date="2015-07" db="EMBL/GenBank/DDBJ databases">
        <authorList>
            <person name="Ju K.-S."/>
            <person name="Doroghazi J.R."/>
            <person name="Metcalf W.W."/>
        </authorList>
    </citation>
    <scope>NUCLEOTIDE SEQUENCE [LARGE SCALE GENOMIC DNA]</scope>
    <source>
        <strain evidence="2 3">NRRL B-3589</strain>
    </source>
</reference>
<feature type="transmembrane region" description="Helical" evidence="1">
    <location>
        <begin position="127"/>
        <end position="147"/>
    </location>
</feature>
<evidence type="ECO:0000313" key="2">
    <source>
        <dbReference type="EMBL" id="KOG87348.1"/>
    </source>
</evidence>
<organism evidence="2 3">
    <name type="scientific">Streptomyces varsoviensis</name>
    <dbReference type="NCBI Taxonomy" id="67373"/>
    <lineage>
        <taxon>Bacteria</taxon>
        <taxon>Bacillati</taxon>
        <taxon>Actinomycetota</taxon>
        <taxon>Actinomycetes</taxon>
        <taxon>Kitasatosporales</taxon>
        <taxon>Streptomycetaceae</taxon>
        <taxon>Streptomyces</taxon>
    </lineage>
</organism>